<accession>A0A485LEM0</accession>
<dbReference type="EMBL" id="VJMH01006661">
    <property type="protein sequence ID" value="KAF0688766.1"/>
    <property type="molecule type" value="Genomic_DNA"/>
</dbReference>
<dbReference type="Proteomes" id="UP000332933">
    <property type="component" value="Unassembled WGS sequence"/>
</dbReference>
<sequence length="134" mass="14637">MATASDAVVGDDDGNERPKETHPLVEFTGIAKPPVQVIDLTADDCNEAACVAVTAVVDLSDDDSDDDESIFEPRAVASMIIPDDDDDVMKQEDLSPRHLTSFTYASHPPRDGRCPTTVVLGRHWPWSISDVCRR</sequence>
<dbReference type="EMBL" id="CAADRA010006683">
    <property type="protein sequence ID" value="VFT96362.1"/>
    <property type="molecule type" value="Genomic_DNA"/>
</dbReference>
<gene>
    <name evidence="3" type="primary">Aste57867_19662</name>
    <name evidence="2" type="ORF">As57867_019597</name>
    <name evidence="3" type="ORF">ASTE57867_19662</name>
</gene>
<feature type="region of interest" description="Disordered" evidence="1">
    <location>
        <begin position="1"/>
        <end position="23"/>
    </location>
</feature>
<reference evidence="2" key="2">
    <citation type="submission" date="2019-06" db="EMBL/GenBank/DDBJ databases">
        <title>Genomics analysis of Aphanomyces spp. identifies a new class of oomycete effector associated with host adaptation.</title>
        <authorList>
            <person name="Gaulin E."/>
        </authorList>
    </citation>
    <scope>NUCLEOTIDE SEQUENCE</scope>
    <source>
        <strain evidence="2">CBS 578.67</strain>
    </source>
</reference>
<evidence type="ECO:0000313" key="2">
    <source>
        <dbReference type="EMBL" id="KAF0688766.1"/>
    </source>
</evidence>
<evidence type="ECO:0000313" key="4">
    <source>
        <dbReference type="Proteomes" id="UP000332933"/>
    </source>
</evidence>
<evidence type="ECO:0000256" key="1">
    <source>
        <dbReference type="SAM" id="MobiDB-lite"/>
    </source>
</evidence>
<organism evidence="3 4">
    <name type="scientific">Aphanomyces stellatus</name>
    <dbReference type="NCBI Taxonomy" id="120398"/>
    <lineage>
        <taxon>Eukaryota</taxon>
        <taxon>Sar</taxon>
        <taxon>Stramenopiles</taxon>
        <taxon>Oomycota</taxon>
        <taxon>Saprolegniomycetes</taxon>
        <taxon>Saprolegniales</taxon>
        <taxon>Verrucalvaceae</taxon>
        <taxon>Aphanomyces</taxon>
    </lineage>
</organism>
<proteinExistence type="predicted"/>
<evidence type="ECO:0000313" key="3">
    <source>
        <dbReference type="EMBL" id="VFT96362.1"/>
    </source>
</evidence>
<dbReference type="AlphaFoldDB" id="A0A485LEM0"/>
<protein>
    <submittedName>
        <fullName evidence="3">Aste57867_19662 protein</fullName>
    </submittedName>
</protein>
<keyword evidence="4" id="KW-1185">Reference proteome</keyword>
<name>A0A485LEM0_9STRA</name>
<reference evidence="3 4" key="1">
    <citation type="submission" date="2019-03" db="EMBL/GenBank/DDBJ databases">
        <authorList>
            <person name="Gaulin E."/>
            <person name="Dumas B."/>
        </authorList>
    </citation>
    <scope>NUCLEOTIDE SEQUENCE [LARGE SCALE GENOMIC DNA]</scope>
    <source>
        <strain evidence="3">CBS 568.67</strain>
    </source>
</reference>